<evidence type="ECO:0000313" key="1">
    <source>
        <dbReference type="EMBL" id="MDR6227503.1"/>
    </source>
</evidence>
<dbReference type="RefSeq" id="WP_309868560.1">
    <property type="nucleotide sequence ID" value="NZ_JAVDQG010000010.1"/>
</dbReference>
<proteinExistence type="predicted"/>
<comment type="caution">
    <text evidence="1">The sequence shown here is derived from an EMBL/GenBank/DDBJ whole genome shotgun (WGS) entry which is preliminary data.</text>
</comment>
<name>A0ABU1IRT8_9BACL</name>
<sequence>MMYGQETLNGHNVLRYGWTLDFFHHFRSLTADGLSLPPMMQREFHQWIRPYVDKYKNDPEVTAKLAESHRFYTVRDVQRELGRLPQPLVDGSNNSDRRSILTSPSFLPFIEEYLKDQSVILIVNGVRDAEKLSHQIPDHCQICHLTDWMQPDSIKKKLLAIWKITEDLVAENQHHLLFRDPSFHHWLRSRIRHKLLLLYTYQRIIHHYSIGAVLDQTETMYPITLTAAHYGIPFILAPQVFVSDRSILPIRASHVCVWGPNYEKWFRRRGIPAHRIHTVGNVSFERKRLEPVISQAEFRKRLGISPEHRILVFASQFYGETVNQTLTRWIAYAMEGLPITCILLPHPSDETDYSEISRHPPFILPSRSVTSLYDCLANMDALMTISSNTAVEAAMFGKGVFILQPPLPYLYEHTNNDSSSLLVQSNAGITIRNQEELRRSLRHFIEKPNYRTHMKHLAKSFLSQTMIADGSSGIRLRKVILKALQEGR</sequence>
<protein>
    <recommendedName>
        <fullName evidence="3">UDP-N-acetylglucosamine 2-epimerase domain-containing protein</fullName>
    </recommendedName>
</protein>
<dbReference type="Proteomes" id="UP001185012">
    <property type="component" value="Unassembled WGS sequence"/>
</dbReference>
<evidence type="ECO:0008006" key="3">
    <source>
        <dbReference type="Google" id="ProtNLM"/>
    </source>
</evidence>
<dbReference type="EMBL" id="JAVDQG010000010">
    <property type="protein sequence ID" value="MDR6227503.1"/>
    <property type="molecule type" value="Genomic_DNA"/>
</dbReference>
<organism evidence="1 2">
    <name type="scientific">Desmospora profundinema</name>
    <dbReference type="NCBI Taxonomy" id="1571184"/>
    <lineage>
        <taxon>Bacteria</taxon>
        <taxon>Bacillati</taxon>
        <taxon>Bacillota</taxon>
        <taxon>Bacilli</taxon>
        <taxon>Bacillales</taxon>
        <taxon>Thermoactinomycetaceae</taxon>
        <taxon>Desmospora</taxon>
    </lineage>
</organism>
<dbReference type="Gene3D" id="3.40.50.12580">
    <property type="match status" value="1"/>
</dbReference>
<dbReference type="SUPFAM" id="SSF53756">
    <property type="entry name" value="UDP-Glycosyltransferase/glycogen phosphorylase"/>
    <property type="match status" value="1"/>
</dbReference>
<gene>
    <name evidence="1" type="ORF">JOE21_003526</name>
</gene>
<reference evidence="1 2" key="1">
    <citation type="submission" date="2023-07" db="EMBL/GenBank/DDBJ databases">
        <title>Genomic Encyclopedia of Type Strains, Phase IV (KMG-IV): sequencing the most valuable type-strain genomes for metagenomic binning, comparative biology and taxonomic classification.</title>
        <authorList>
            <person name="Goeker M."/>
        </authorList>
    </citation>
    <scope>NUCLEOTIDE SEQUENCE [LARGE SCALE GENOMIC DNA]</scope>
    <source>
        <strain evidence="1 2">DSM 45903</strain>
    </source>
</reference>
<accession>A0ABU1IRT8</accession>
<dbReference type="InterPro" id="IPR043148">
    <property type="entry name" value="TagF_C"/>
</dbReference>
<keyword evidence="2" id="KW-1185">Reference proteome</keyword>
<evidence type="ECO:0000313" key="2">
    <source>
        <dbReference type="Proteomes" id="UP001185012"/>
    </source>
</evidence>